<keyword evidence="4" id="KW-0539">Nucleus</keyword>
<organism evidence="6 7">
    <name type="scientific">Lupinus albus</name>
    <name type="common">White lupine</name>
    <name type="synonym">Lupinus termis</name>
    <dbReference type="NCBI Taxonomy" id="3870"/>
    <lineage>
        <taxon>Eukaryota</taxon>
        <taxon>Viridiplantae</taxon>
        <taxon>Streptophyta</taxon>
        <taxon>Embryophyta</taxon>
        <taxon>Tracheophyta</taxon>
        <taxon>Spermatophyta</taxon>
        <taxon>Magnoliopsida</taxon>
        <taxon>eudicotyledons</taxon>
        <taxon>Gunneridae</taxon>
        <taxon>Pentapetalae</taxon>
        <taxon>rosids</taxon>
        <taxon>fabids</taxon>
        <taxon>Fabales</taxon>
        <taxon>Fabaceae</taxon>
        <taxon>Papilionoideae</taxon>
        <taxon>50 kb inversion clade</taxon>
        <taxon>genistoids sensu lato</taxon>
        <taxon>core genistoids</taxon>
        <taxon>Genisteae</taxon>
        <taxon>Lupinus</taxon>
    </lineage>
</organism>
<evidence type="ECO:0000256" key="1">
    <source>
        <dbReference type="ARBA" id="ARBA00004123"/>
    </source>
</evidence>
<dbReference type="Gene3D" id="1.10.3180.10">
    <property type="entry name" value="DNA-binding domain of EIN3-like"/>
    <property type="match status" value="2"/>
</dbReference>
<dbReference type="GO" id="GO:0003677">
    <property type="term" value="F:DNA binding"/>
    <property type="evidence" value="ECO:0007669"/>
    <property type="project" value="TreeGrafter"/>
</dbReference>
<dbReference type="PANTHER" id="PTHR33305">
    <property type="entry name" value="ETHYLENE INSENSITIVE 3-LIKE 2 PROTEIN"/>
    <property type="match status" value="1"/>
</dbReference>
<accession>A0A6A4NPX2</accession>
<name>A0A6A4NPX2_LUPAL</name>
<feature type="domain" description="Ethylene insensitive 3-like DNA-binding" evidence="5">
    <location>
        <begin position="34"/>
        <end position="266"/>
    </location>
</feature>
<evidence type="ECO:0000256" key="4">
    <source>
        <dbReference type="ARBA" id="ARBA00023242"/>
    </source>
</evidence>
<comment type="caution">
    <text evidence="6">The sequence shown here is derived from an EMBL/GenBank/DDBJ whole genome shotgun (WGS) entry which is preliminary data.</text>
</comment>
<evidence type="ECO:0000313" key="6">
    <source>
        <dbReference type="EMBL" id="KAE9592765.1"/>
    </source>
</evidence>
<dbReference type="InterPro" id="IPR023278">
    <property type="entry name" value="Ethylene_insens-like_DNA-bd"/>
</dbReference>
<dbReference type="GO" id="GO:0003700">
    <property type="term" value="F:DNA-binding transcription factor activity"/>
    <property type="evidence" value="ECO:0007669"/>
    <property type="project" value="InterPro"/>
</dbReference>
<dbReference type="SUPFAM" id="SSF116768">
    <property type="entry name" value="DNA-binding domain of EIN3-like"/>
    <property type="match status" value="1"/>
</dbReference>
<dbReference type="FunFam" id="1.10.3180.10:FF:000001">
    <property type="entry name" value="Ethylene insensitive 3-like 1"/>
    <property type="match status" value="1"/>
</dbReference>
<dbReference type="AlphaFoldDB" id="A0A6A4NPX2"/>
<dbReference type="InterPro" id="IPR047091">
    <property type="entry name" value="EIN3-like_DNA-bd"/>
</dbReference>
<comment type="subcellular location">
    <subcellularLocation>
        <location evidence="1">Nucleus</location>
    </subcellularLocation>
</comment>
<dbReference type="GO" id="GO:0005634">
    <property type="term" value="C:nucleus"/>
    <property type="evidence" value="ECO:0007669"/>
    <property type="project" value="UniProtKB-SubCell"/>
</dbReference>
<dbReference type="PANTHER" id="PTHR33305:SF11">
    <property type="entry name" value="PROTEIN ETHYLENE INSENSITIVE 3"/>
    <property type="match status" value="1"/>
</dbReference>
<keyword evidence="3" id="KW-0936">Ethylene signaling pathway</keyword>
<proteinExistence type="inferred from homology"/>
<dbReference type="GO" id="GO:0009873">
    <property type="term" value="P:ethylene-activated signaling pathway"/>
    <property type="evidence" value="ECO:0007669"/>
    <property type="project" value="UniProtKB-KW"/>
</dbReference>
<evidence type="ECO:0000256" key="3">
    <source>
        <dbReference type="ARBA" id="ARBA00022745"/>
    </source>
</evidence>
<dbReference type="Proteomes" id="UP000447434">
    <property type="component" value="Chromosome 19"/>
</dbReference>
<sequence length="519" mass="59168">MEQFFNNFSFSRPERNSNGEITVEELEERIRIDHNLLKQLKGESIDTDETKLSEHSKREIMSIAQNGILKHMLKMVEFCNAQGFVYGIVCEKGKPIIGASDNLRQWWKEKVKFDRNGPAAIAKYEAENGKNVAMNGDSNNNAYDNHSLEELQDTTLGSLLSALMFNCDPPQRKFPLDNGIAPPWWPKGNETWLPQLGFAQDPGPPPYKKPHDLRKAWKIVVLTGVIKHISPDFDKIRRVVSQSKCLQDKMTSKEIATWKAIINQEESLARKMYPERFPSFLHESNVGLADKLDDFDVEFTNDGANFHSLEEHKEFQNANMVQMEASIPTNNMVLRPTSKKRTRQLGDADIYTCHNLSKPYNNHQLGLHDMSSRSNHYLSHTNGNNTFQMPKLPNLPNDNILEPTRNGMNMVEDIRSIYNTRIQQSNPMASWNMMAPVNNNKHQQNLQLQINKNIFSPDVVNNVYGNSSSEVTRFSAAAPSIGSEMRPTVSQFDNARFNNLFIPSAMNPGSSQSFSKRYN</sequence>
<protein>
    <submittedName>
        <fullName evidence="6">Putative transcription factor EIL family</fullName>
    </submittedName>
</protein>
<evidence type="ECO:0000259" key="5">
    <source>
        <dbReference type="Pfam" id="PF04873"/>
    </source>
</evidence>
<keyword evidence="7" id="KW-1185">Reference proteome</keyword>
<evidence type="ECO:0000256" key="2">
    <source>
        <dbReference type="ARBA" id="ARBA00009416"/>
    </source>
</evidence>
<dbReference type="EMBL" id="WOCE01000019">
    <property type="protein sequence ID" value="KAE9592765.1"/>
    <property type="molecule type" value="Genomic_DNA"/>
</dbReference>
<comment type="similarity">
    <text evidence="2">Belongs to the EIN3 family.</text>
</comment>
<reference evidence="7" key="1">
    <citation type="journal article" date="2020" name="Nat. Commun.">
        <title>Genome sequence of the cluster root forming white lupin.</title>
        <authorList>
            <person name="Hufnagel B."/>
            <person name="Marques A."/>
            <person name="Soriano A."/>
            <person name="Marques L."/>
            <person name="Divol F."/>
            <person name="Doumas P."/>
            <person name="Sallet E."/>
            <person name="Mancinotti D."/>
            <person name="Carrere S."/>
            <person name="Marande W."/>
            <person name="Arribat S."/>
            <person name="Keller J."/>
            <person name="Huneau C."/>
            <person name="Blein T."/>
            <person name="Aime D."/>
            <person name="Laguerre M."/>
            <person name="Taylor J."/>
            <person name="Schubert V."/>
            <person name="Nelson M."/>
            <person name="Geu-Flores F."/>
            <person name="Crespi M."/>
            <person name="Gallardo-Guerrero K."/>
            <person name="Delaux P.-M."/>
            <person name="Salse J."/>
            <person name="Berges H."/>
            <person name="Guyot R."/>
            <person name="Gouzy J."/>
            <person name="Peret B."/>
        </authorList>
    </citation>
    <scope>NUCLEOTIDE SEQUENCE [LARGE SCALE GENOMIC DNA]</scope>
    <source>
        <strain evidence="7">cv. Amiga</strain>
    </source>
</reference>
<dbReference type="Pfam" id="PF04873">
    <property type="entry name" value="EIN3_DNA-bd"/>
    <property type="match status" value="1"/>
</dbReference>
<dbReference type="OrthoDB" id="1432407at2759"/>
<dbReference type="InterPro" id="IPR006957">
    <property type="entry name" value="EIN3"/>
</dbReference>
<gene>
    <name evidence="6" type="ORF">Lalb_Chr19g0132691</name>
</gene>
<evidence type="ECO:0000313" key="7">
    <source>
        <dbReference type="Proteomes" id="UP000447434"/>
    </source>
</evidence>